<dbReference type="Gene3D" id="2.30.130.60">
    <property type="match status" value="1"/>
</dbReference>
<feature type="binding site" evidence="6">
    <location>
        <begin position="106"/>
        <end position="112"/>
    </location>
    <ligand>
        <name>S-adenosyl-L-methionine</name>
        <dbReference type="ChEBI" id="CHEBI:59789"/>
    </ligand>
</feature>
<feature type="binding site" evidence="6">
    <location>
        <position position="130"/>
    </location>
    <ligand>
        <name>S-adenosyl-L-methionine</name>
        <dbReference type="ChEBI" id="CHEBI:59789"/>
    </ligand>
</feature>
<organism evidence="8 9">
    <name type="scientific">Phocaeicola plebeius</name>
    <dbReference type="NCBI Taxonomy" id="310297"/>
    <lineage>
        <taxon>Bacteria</taxon>
        <taxon>Pseudomonadati</taxon>
        <taxon>Bacteroidota</taxon>
        <taxon>Bacteroidia</taxon>
        <taxon>Bacteroidales</taxon>
        <taxon>Bacteroidaceae</taxon>
        <taxon>Phocaeicola</taxon>
    </lineage>
</organism>
<gene>
    <name evidence="8" type="ORF">DXD04_08315</name>
</gene>
<feature type="active site" description="Nucleophile" evidence="6">
    <location>
        <position position="227"/>
    </location>
</feature>
<evidence type="ECO:0000256" key="2">
    <source>
        <dbReference type="ARBA" id="ARBA00022603"/>
    </source>
</evidence>
<keyword evidence="9" id="KW-1185">Reference proteome</keyword>
<dbReference type="PRINTS" id="PR02008">
    <property type="entry name" value="RCMTFAMILY"/>
</dbReference>
<evidence type="ECO:0000256" key="5">
    <source>
        <dbReference type="ARBA" id="ARBA00022884"/>
    </source>
</evidence>
<keyword evidence="4 6" id="KW-0949">S-adenosyl-L-methionine</keyword>
<dbReference type="GO" id="GO:0003723">
    <property type="term" value="F:RNA binding"/>
    <property type="evidence" value="ECO:0007669"/>
    <property type="project" value="UniProtKB-UniRule"/>
</dbReference>
<keyword evidence="3 6" id="KW-0808">Transferase</keyword>
<dbReference type="GO" id="GO:0001510">
    <property type="term" value="P:RNA methylation"/>
    <property type="evidence" value="ECO:0007669"/>
    <property type="project" value="InterPro"/>
</dbReference>
<feature type="binding site" evidence="6">
    <location>
        <position position="157"/>
    </location>
    <ligand>
        <name>S-adenosyl-L-methionine</name>
        <dbReference type="ChEBI" id="CHEBI:59789"/>
    </ligand>
</feature>
<keyword evidence="2 6" id="KW-0489">Methyltransferase</keyword>
<dbReference type="Gene3D" id="3.30.70.1170">
    <property type="entry name" value="Sun protein, domain 3"/>
    <property type="match status" value="1"/>
</dbReference>
<comment type="caution">
    <text evidence="8">The sequence shown here is derived from an EMBL/GenBank/DDBJ whole genome shotgun (WGS) entry which is preliminary data.</text>
</comment>
<dbReference type="Pfam" id="PF13636">
    <property type="entry name" value="Methyltranf_PUA"/>
    <property type="match status" value="1"/>
</dbReference>
<protein>
    <submittedName>
        <fullName evidence="8">rRNA cytosine-C5-methyltransferase</fullName>
    </submittedName>
</protein>
<dbReference type="Gene3D" id="3.40.50.150">
    <property type="entry name" value="Vaccinia Virus protein VP39"/>
    <property type="match status" value="1"/>
</dbReference>
<proteinExistence type="inferred from homology"/>
<sequence>MNLPSDFILRTRELLGDVEFAALTEALEKDTPVSIRMNTDKCGLVPLESTSVPWCREGYYLSGRPSFTFDPLFHAGCYYVQEASSMFLEQALRQYVHEPVTMLDLCAAPGGKSTLARSVLPEGSLLVANEVMRNRSQVLAENLIKWGNPGVIVTNNDPADFTELGPLFDVILTDVPCSGEGMFRKDEVAVQEWSIENVDTCWQRQRRILRDIWPCLKTGGLLIYSTCTYNREENEDNVAWIAQELGAEVLPLETQPDWRITGNLTGTEFPVYRFLPHKTTGEGLFLAVLRKTADEPAVSVRTKTGGKASKKGKGGKVVALQVPKEMKAWVQGAGDYVFEVNDSEAMAFPAAYKDTYDLLKSQLRILHAGISLGELKGKDWQPSHALAMSTVFERDSFPMAELTYSQAIAYLRKEAVVLSPEVPRGYVTLTYQGQVLGFAKNIGNRANNLYPQEWRIRSGYLPEIIPDLFG</sequence>
<evidence type="ECO:0000259" key="7">
    <source>
        <dbReference type="PROSITE" id="PS51686"/>
    </source>
</evidence>
<keyword evidence="1" id="KW-0963">Cytoplasm</keyword>
<dbReference type="CDD" id="cd02440">
    <property type="entry name" value="AdoMet_MTases"/>
    <property type="match status" value="1"/>
</dbReference>
<dbReference type="InterPro" id="IPR023267">
    <property type="entry name" value="RCMT"/>
</dbReference>
<evidence type="ECO:0000313" key="9">
    <source>
        <dbReference type="Proteomes" id="UP000260862"/>
    </source>
</evidence>
<evidence type="ECO:0000256" key="6">
    <source>
        <dbReference type="PROSITE-ProRule" id="PRU01023"/>
    </source>
</evidence>
<comment type="similarity">
    <text evidence="6">Belongs to the class I-like SAM-binding methyltransferase superfamily. RsmB/NOP family.</text>
</comment>
<evidence type="ECO:0000313" key="8">
    <source>
        <dbReference type="EMBL" id="RGK55986.1"/>
    </source>
</evidence>
<feature type="domain" description="SAM-dependent MTase RsmB/NOP-type" evidence="7">
    <location>
        <begin position="1"/>
        <end position="292"/>
    </location>
</feature>
<accession>A0A3E4N2H7</accession>
<dbReference type="InterPro" id="IPR027391">
    <property type="entry name" value="Nol1_Nop2_Fmu_2"/>
</dbReference>
<dbReference type="PANTHER" id="PTHR22807:SF30">
    <property type="entry name" value="28S RRNA (CYTOSINE(4447)-C(5))-METHYLTRANSFERASE-RELATED"/>
    <property type="match status" value="1"/>
</dbReference>
<feature type="binding site" evidence="6">
    <location>
        <position position="174"/>
    </location>
    <ligand>
        <name>S-adenosyl-L-methionine</name>
        <dbReference type="ChEBI" id="CHEBI:59789"/>
    </ligand>
</feature>
<dbReference type="Proteomes" id="UP000260862">
    <property type="component" value="Unassembled WGS sequence"/>
</dbReference>
<reference evidence="8 9" key="1">
    <citation type="submission" date="2018-08" db="EMBL/GenBank/DDBJ databases">
        <title>A genome reference for cultivated species of the human gut microbiota.</title>
        <authorList>
            <person name="Zou Y."/>
            <person name="Xue W."/>
            <person name="Luo G."/>
        </authorList>
    </citation>
    <scope>NUCLEOTIDE SEQUENCE [LARGE SCALE GENOMIC DNA]</scope>
    <source>
        <strain evidence="8 9">TF10-3AC</strain>
    </source>
</reference>
<dbReference type="GO" id="GO:0008173">
    <property type="term" value="F:RNA methyltransferase activity"/>
    <property type="evidence" value="ECO:0007669"/>
    <property type="project" value="InterPro"/>
</dbReference>
<evidence type="ECO:0000256" key="4">
    <source>
        <dbReference type="ARBA" id="ARBA00022691"/>
    </source>
</evidence>
<evidence type="ECO:0000256" key="3">
    <source>
        <dbReference type="ARBA" id="ARBA00022679"/>
    </source>
</evidence>
<evidence type="ECO:0000256" key="1">
    <source>
        <dbReference type="ARBA" id="ARBA00022490"/>
    </source>
</evidence>
<dbReference type="InterPro" id="IPR049560">
    <property type="entry name" value="MeTrfase_RsmB-F_NOP2_cat"/>
</dbReference>
<name>A0A3E4N2H7_9BACT</name>
<dbReference type="RefSeq" id="WP_117672532.1">
    <property type="nucleotide sequence ID" value="NZ_CABOGR010000013.1"/>
</dbReference>
<dbReference type="PANTHER" id="PTHR22807">
    <property type="entry name" value="NOP2 YEAST -RELATED NOL1/NOP2/FMU SUN DOMAIN-CONTAINING"/>
    <property type="match status" value="1"/>
</dbReference>
<dbReference type="AlphaFoldDB" id="A0A3E4N2H7"/>
<dbReference type="InterPro" id="IPR001678">
    <property type="entry name" value="MeTrfase_RsmB-F_NOP2_dom"/>
</dbReference>
<keyword evidence="5 6" id="KW-0694">RNA-binding</keyword>
<dbReference type="InterPro" id="IPR029063">
    <property type="entry name" value="SAM-dependent_MTases_sf"/>
</dbReference>
<dbReference type="EMBL" id="QSQT01000013">
    <property type="protein sequence ID" value="RGK55986.1"/>
    <property type="molecule type" value="Genomic_DNA"/>
</dbReference>
<dbReference type="Pfam" id="PF17125">
    <property type="entry name" value="Methyltr_RsmF_N"/>
    <property type="match status" value="1"/>
</dbReference>
<dbReference type="InterPro" id="IPR031341">
    <property type="entry name" value="Methyltr_RsmF_N"/>
</dbReference>
<dbReference type="SUPFAM" id="SSF53335">
    <property type="entry name" value="S-adenosyl-L-methionine-dependent methyltransferases"/>
    <property type="match status" value="1"/>
</dbReference>
<dbReference type="Pfam" id="PF01189">
    <property type="entry name" value="Methyltr_RsmB-F"/>
    <property type="match status" value="1"/>
</dbReference>
<dbReference type="PROSITE" id="PS51686">
    <property type="entry name" value="SAM_MT_RSMB_NOP"/>
    <property type="match status" value="1"/>
</dbReference>